<protein>
    <recommendedName>
        <fullName evidence="3">RapA2 cadherin-like domain-containing protein</fullName>
    </recommendedName>
</protein>
<dbReference type="Proteomes" id="UP000599109">
    <property type="component" value="Unassembled WGS sequence"/>
</dbReference>
<dbReference type="EMBL" id="JAEQNE010000010">
    <property type="protein sequence ID" value="MBL0394878.1"/>
    <property type="molecule type" value="Genomic_DNA"/>
</dbReference>
<keyword evidence="5" id="KW-1185">Reference proteome</keyword>
<feature type="chain" id="PRO_5036760094" description="RapA2 cadherin-like domain-containing protein" evidence="2">
    <location>
        <begin position="25"/>
        <end position="875"/>
    </location>
</feature>
<evidence type="ECO:0000259" key="3">
    <source>
        <dbReference type="Pfam" id="PF17803"/>
    </source>
</evidence>
<accession>A0A937CWS4</accession>
<proteinExistence type="predicted"/>
<evidence type="ECO:0000313" key="4">
    <source>
        <dbReference type="EMBL" id="MBL0394878.1"/>
    </source>
</evidence>
<evidence type="ECO:0000256" key="2">
    <source>
        <dbReference type="SAM" id="SignalP"/>
    </source>
</evidence>
<dbReference type="AlphaFoldDB" id="A0A937CWS4"/>
<feature type="region of interest" description="Disordered" evidence="1">
    <location>
        <begin position="252"/>
        <end position="272"/>
    </location>
</feature>
<feature type="signal peptide" evidence="2">
    <location>
        <begin position="1"/>
        <end position="24"/>
    </location>
</feature>
<feature type="domain" description="RapA2 cadherin-like" evidence="3">
    <location>
        <begin position="651"/>
        <end position="724"/>
    </location>
</feature>
<dbReference type="InterPro" id="IPR040853">
    <property type="entry name" value="RapA2_cadherin-like"/>
</dbReference>
<name>A0A937CWS4_9BURK</name>
<sequence>MKTKLHAISAAVLLACAAAAPAYAGLERAGPVNPTPSVGGFPAWYQDQTGITLEFCDLTTQAEWDNGWCLLAPPDGPAGGLPEAFPTNFFDEHFWYAADNVMLDPANGFRAKLVIALEAAFAAELPIQGDQTVFARHRIDIRPLPFDGDYRVITPFSDVTYFDQAAGDRIFATEDVGIACTPGNFDCALGGKLGPFLLPSPVAGGSEVPPMPDLQTSPAGTDPFYDQLVALNGAPTPAPGTGKKYLADPARVGPVTGSPLPDITTYDTDGTSKLRNHNTFRIEVRPSTPDRNAPVFYTLDGETNFTVMGRLSNANLPGRVSGGRAVYRADAVGNATDVDVFTTGNATLQARQPGQPLQGKVKPTLAFWPEPCAGAIAADGSVTQGPYAAPAGAPTNLVNDEGTADYWGQVQMTTPVAKPATHVCIVDTSARNGAGQAQPAYMLKQLTDEVLVNSAGYNGPVDGGTLAVTAQSSDPTAVLTLAGFGSTPDPVTGVYSGRGPGAELVSNSVTVKGIKSPPSQVQVASSKGGGGFRPVKTERGMSVAAGQASAANVVGSVSEDCATTASLSCAAGQGVQIDLLANTTFQGQPLRQQVGAGTATVAVTVIQGARLGTATVTPDGFLNFAPNPNVSGTDSVTFAVSVNGGPASEPASAAITITAVNDLPVAGNTATNAVQGVRMSLNLIANASDPDGNTDVKNAAITSWPPELGPQPTPVNGSISFTPNAVGNFAIGFKVVDAAGAQSTNTGTATVTAIAGETITLTRVQFEAGKGRWRVDGTDTIQASQTISITFANGTIGKGPNVGKTCDGSGTLPECQIGTTGVTNTNTFSLDQSFSANAFQSPTAAGGWSVLPTQVRAWSSNPVLGGGVTQGIVRK</sequence>
<dbReference type="RefSeq" id="WP_201677545.1">
    <property type="nucleotide sequence ID" value="NZ_JAEQNE010000010.1"/>
</dbReference>
<keyword evidence="2" id="KW-0732">Signal</keyword>
<dbReference type="Pfam" id="PF17803">
    <property type="entry name" value="Cadherin_4"/>
    <property type="match status" value="1"/>
</dbReference>
<dbReference type="PROSITE" id="PS51257">
    <property type="entry name" value="PROKAR_LIPOPROTEIN"/>
    <property type="match status" value="1"/>
</dbReference>
<organism evidence="4 5">
    <name type="scientific">Ramlibacter monticola</name>
    <dbReference type="NCBI Taxonomy" id="1926872"/>
    <lineage>
        <taxon>Bacteria</taxon>
        <taxon>Pseudomonadati</taxon>
        <taxon>Pseudomonadota</taxon>
        <taxon>Betaproteobacteria</taxon>
        <taxon>Burkholderiales</taxon>
        <taxon>Comamonadaceae</taxon>
        <taxon>Ramlibacter</taxon>
    </lineage>
</organism>
<evidence type="ECO:0000256" key="1">
    <source>
        <dbReference type="SAM" id="MobiDB-lite"/>
    </source>
</evidence>
<gene>
    <name evidence="4" type="ORF">JJ685_27310</name>
</gene>
<reference evidence="4 5" key="1">
    <citation type="journal article" date="2017" name="Int. J. Syst. Evol. Microbiol.">
        <title>Ramlibacter monticola sp. nov., isolated from forest soil.</title>
        <authorList>
            <person name="Chaudhary D.K."/>
            <person name="Kim J."/>
        </authorList>
    </citation>
    <scope>NUCLEOTIDE SEQUENCE [LARGE SCALE GENOMIC DNA]</scope>
    <source>
        <strain evidence="4 5">KACC 19175</strain>
    </source>
</reference>
<comment type="caution">
    <text evidence="4">The sequence shown here is derived from an EMBL/GenBank/DDBJ whole genome shotgun (WGS) entry which is preliminary data.</text>
</comment>
<evidence type="ECO:0000313" key="5">
    <source>
        <dbReference type="Proteomes" id="UP000599109"/>
    </source>
</evidence>